<evidence type="ECO:0000313" key="2">
    <source>
        <dbReference type="EMBL" id="CAB4137405.1"/>
    </source>
</evidence>
<gene>
    <name evidence="2" type="ORF">UFOVP327_22</name>
</gene>
<feature type="compositionally biased region" description="Polar residues" evidence="1">
    <location>
        <begin position="14"/>
        <end position="29"/>
    </location>
</feature>
<feature type="region of interest" description="Disordered" evidence="1">
    <location>
        <begin position="184"/>
        <end position="212"/>
    </location>
</feature>
<proteinExistence type="predicted"/>
<reference evidence="2" key="1">
    <citation type="submission" date="2020-04" db="EMBL/GenBank/DDBJ databases">
        <authorList>
            <person name="Chiriac C."/>
            <person name="Salcher M."/>
            <person name="Ghai R."/>
            <person name="Kavagutti S V."/>
        </authorList>
    </citation>
    <scope>NUCLEOTIDE SEQUENCE</scope>
</reference>
<sequence length="228" mass="25573">MTDTNIGLEDNATDAATLQTENQATAKTYTQKEVDDMMARTRTSLQKKLLKPYEDLGDPEELRQLRQEAEKKAQAEAIKRGEFEKTIQELAQRKDAEIAKRDSVIKEYKVNTPLINAAAQFRAVAPEQVKALLHNQVRLNADGEVEVVDASGAVRYSDAGRPVGVEDLVREFLDSNPHFVQATPATTNTQSSHSTKSQAKKMDITQLDMKNPDHRKVYAEYRKTRGQA</sequence>
<feature type="compositionally biased region" description="Polar residues" evidence="1">
    <location>
        <begin position="184"/>
        <end position="197"/>
    </location>
</feature>
<dbReference type="EMBL" id="LR796331">
    <property type="protein sequence ID" value="CAB4137405.1"/>
    <property type="molecule type" value="Genomic_DNA"/>
</dbReference>
<evidence type="ECO:0000256" key="1">
    <source>
        <dbReference type="SAM" id="MobiDB-lite"/>
    </source>
</evidence>
<feature type="region of interest" description="Disordered" evidence="1">
    <location>
        <begin position="1"/>
        <end position="32"/>
    </location>
</feature>
<organism evidence="2">
    <name type="scientific">uncultured Caudovirales phage</name>
    <dbReference type="NCBI Taxonomy" id="2100421"/>
    <lineage>
        <taxon>Viruses</taxon>
        <taxon>Duplodnaviria</taxon>
        <taxon>Heunggongvirae</taxon>
        <taxon>Uroviricota</taxon>
        <taxon>Caudoviricetes</taxon>
        <taxon>Peduoviridae</taxon>
        <taxon>Maltschvirus</taxon>
        <taxon>Maltschvirus maltsch</taxon>
    </lineage>
</organism>
<accession>A0A6J5LSQ7</accession>
<evidence type="ECO:0008006" key="3">
    <source>
        <dbReference type="Google" id="ProtNLM"/>
    </source>
</evidence>
<name>A0A6J5LSQ7_9CAUD</name>
<protein>
    <recommendedName>
        <fullName evidence="3">Scaffolding protein</fullName>
    </recommendedName>
</protein>